<feature type="transmembrane region" description="Helical" evidence="8">
    <location>
        <begin position="218"/>
        <end position="236"/>
    </location>
</feature>
<evidence type="ECO:0000256" key="6">
    <source>
        <dbReference type="ARBA" id="ARBA00022989"/>
    </source>
</evidence>
<evidence type="ECO:0000256" key="8">
    <source>
        <dbReference type="SAM" id="Phobius"/>
    </source>
</evidence>
<keyword evidence="11" id="KW-1185">Reference proteome</keyword>
<dbReference type="Pfam" id="PF13231">
    <property type="entry name" value="PMT_2"/>
    <property type="match status" value="1"/>
</dbReference>
<dbReference type="InterPro" id="IPR038731">
    <property type="entry name" value="RgtA/B/C-like"/>
</dbReference>
<feature type="transmembrane region" description="Helical" evidence="8">
    <location>
        <begin position="365"/>
        <end position="382"/>
    </location>
</feature>
<keyword evidence="5 8" id="KW-0812">Transmembrane</keyword>
<accession>A0ABR8UIU1</accession>
<proteinExistence type="predicted"/>
<evidence type="ECO:0000256" key="7">
    <source>
        <dbReference type="ARBA" id="ARBA00023136"/>
    </source>
</evidence>
<gene>
    <name evidence="10" type="ORF">H9645_07920</name>
</gene>
<dbReference type="Proteomes" id="UP000647183">
    <property type="component" value="Unassembled WGS sequence"/>
</dbReference>
<reference evidence="10 11" key="1">
    <citation type="submission" date="2020-08" db="EMBL/GenBank/DDBJ databases">
        <title>A Genomic Blueprint of the Chicken Gut Microbiome.</title>
        <authorList>
            <person name="Gilroy R."/>
            <person name="Ravi A."/>
            <person name="Getino M."/>
            <person name="Pursley I."/>
            <person name="Horton D.L."/>
            <person name="Alikhan N.-F."/>
            <person name="Baker D."/>
            <person name="Gharbi K."/>
            <person name="Hall N."/>
            <person name="Watson M."/>
            <person name="Adriaenssens E.M."/>
            <person name="Foster-Nyarko E."/>
            <person name="Jarju S."/>
            <person name="Secka A."/>
            <person name="Antonio M."/>
            <person name="Oren A."/>
            <person name="Chaudhuri R."/>
            <person name="La Ragione R.M."/>
            <person name="Hildebrand F."/>
            <person name="Pallen M.J."/>
        </authorList>
    </citation>
    <scope>NUCLEOTIDE SEQUENCE [LARGE SCALE GENOMIC DNA]</scope>
    <source>
        <strain evidence="10 11">Sa2BVA3</strain>
    </source>
</reference>
<dbReference type="PANTHER" id="PTHR33908:SF11">
    <property type="entry name" value="MEMBRANE PROTEIN"/>
    <property type="match status" value="1"/>
</dbReference>
<keyword evidence="6 8" id="KW-1133">Transmembrane helix</keyword>
<evidence type="ECO:0000256" key="4">
    <source>
        <dbReference type="ARBA" id="ARBA00022679"/>
    </source>
</evidence>
<sequence>MTADPDQNSRGSLRWFPAAAALVTLVALAMRGIYLIGADTPIQIAGDINDYVNYARNLGEYGVYSSSAPSAAAPTPDGFRPPGYPLFLLLPMKLAGFGPAWLPGAQALQVLFSSATVLLTMILGREWLKPGFAVAAGALLAVWPHHVVFASTLLSETMLGFSVVLALWLTAVAWRRQSPWLALAAGLAFGYASLVNTLVVLFPVALVALGLLRRHPKIPLTLAAGLVAVMAAWSTVSPAQVEGSRSNAHRAQMNFVQGSWPLYHAAWRARRQHESAQKVIEAIDEEIILVTQSPREGLAAIHSRVAHAPLRYASWYLLEKPFLLWDWDIRLGSGGFHFLPPRASPYDNQPVFRATATMLRLGNPLLFALAGLAALACSRGWLPKSSIPFAPVMVATFVVYVTLVHTILQAEPRYSIPYRPEQLLLAMGGLSLLSSATVRLIAWTSRRWKGNE</sequence>
<comment type="subcellular location">
    <subcellularLocation>
        <location evidence="1">Cell membrane</location>
        <topology evidence="1">Multi-pass membrane protein</topology>
    </subcellularLocation>
</comment>
<evidence type="ECO:0000256" key="2">
    <source>
        <dbReference type="ARBA" id="ARBA00022475"/>
    </source>
</evidence>
<evidence type="ECO:0000256" key="1">
    <source>
        <dbReference type="ARBA" id="ARBA00004651"/>
    </source>
</evidence>
<dbReference type="InterPro" id="IPR050297">
    <property type="entry name" value="LipidA_mod_glycosyltrf_83"/>
</dbReference>
<feature type="transmembrane region" description="Helical" evidence="8">
    <location>
        <begin position="15"/>
        <end position="34"/>
    </location>
</feature>
<dbReference type="EMBL" id="JACSQJ010000003">
    <property type="protein sequence ID" value="MBD7987954.1"/>
    <property type="molecule type" value="Genomic_DNA"/>
</dbReference>
<keyword evidence="2" id="KW-1003">Cell membrane</keyword>
<evidence type="ECO:0000259" key="9">
    <source>
        <dbReference type="Pfam" id="PF13231"/>
    </source>
</evidence>
<evidence type="ECO:0000313" key="11">
    <source>
        <dbReference type="Proteomes" id="UP000647183"/>
    </source>
</evidence>
<keyword evidence="7 8" id="KW-0472">Membrane</keyword>
<feature type="transmembrane region" description="Helical" evidence="8">
    <location>
        <begin position="107"/>
        <end position="124"/>
    </location>
</feature>
<keyword evidence="3" id="KW-0328">Glycosyltransferase</keyword>
<feature type="transmembrane region" description="Helical" evidence="8">
    <location>
        <begin position="181"/>
        <end position="212"/>
    </location>
</feature>
<feature type="transmembrane region" description="Helical" evidence="8">
    <location>
        <begin position="157"/>
        <end position="174"/>
    </location>
</feature>
<dbReference type="PANTHER" id="PTHR33908">
    <property type="entry name" value="MANNOSYLTRANSFERASE YKCB-RELATED"/>
    <property type="match status" value="1"/>
</dbReference>
<comment type="caution">
    <text evidence="10">The sequence shown here is derived from an EMBL/GenBank/DDBJ whole genome shotgun (WGS) entry which is preliminary data.</text>
</comment>
<keyword evidence="4" id="KW-0808">Transferase</keyword>
<feature type="transmembrane region" description="Helical" evidence="8">
    <location>
        <begin position="388"/>
        <end position="410"/>
    </location>
</feature>
<feature type="transmembrane region" description="Helical" evidence="8">
    <location>
        <begin position="131"/>
        <end position="151"/>
    </location>
</feature>
<protein>
    <submittedName>
        <fullName evidence="10">Glycosyltransferase family 39 protein</fullName>
    </submittedName>
</protein>
<name>A0ABR8UIU1_9GAMM</name>
<evidence type="ECO:0000313" key="10">
    <source>
        <dbReference type="EMBL" id="MBD7987954.1"/>
    </source>
</evidence>
<feature type="domain" description="Glycosyltransferase RgtA/B/C/D-like" evidence="9">
    <location>
        <begin position="80"/>
        <end position="231"/>
    </location>
</feature>
<organism evidence="10 11">
    <name type="scientific">Luteimonas colneyensis</name>
    <dbReference type="NCBI Taxonomy" id="2762230"/>
    <lineage>
        <taxon>Bacteria</taxon>
        <taxon>Pseudomonadati</taxon>
        <taxon>Pseudomonadota</taxon>
        <taxon>Gammaproteobacteria</taxon>
        <taxon>Lysobacterales</taxon>
        <taxon>Lysobacteraceae</taxon>
        <taxon>Luteimonas</taxon>
    </lineage>
</organism>
<evidence type="ECO:0000256" key="3">
    <source>
        <dbReference type="ARBA" id="ARBA00022676"/>
    </source>
</evidence>
<dbReference type="RefSeq" id="WP_191729155.1">
    <property type="nucleotide sequence ID" value="NZ_JACSQJ010000003.1"/>
</dbReference>
<evidence type="ECO:0000256" key="5">
    <source>
        <dbReference type="ARBA" id="ARBA00022692"/>
    </source>
</evidence>